<dbReference type="AlphaFoldDB" id="A0A378J8M7"/>
<keyword evidence="3" id="KW-1185">Reference proteome</keyword>
<dbReference type="OrthoDB" id="5645193at2"/>
<feature type="signal peptide" evidence="1">
    <location>
        <begin position="1"/>
        <end position="25"/>
    </location>
</feature>
<feature type="chain" id="PRO_5016888178" description="Transporter" evidence="1">
    <location>
        <begin position="26"/>
        <end position="269"/>
    </location>
</feature>
<reference evidence="2 3" key="1">
    <citation type="submission" date="2018-06" db="EMBL/GenBank/DDBJ databases">
        <authorList>
            <consortium name="Pathogen Informatics"/>
            <person name="Doyle S."/>
        </authorList>
    </citation>
    <scope>NUCLEOTIDE SEQUENCE [LARGE SCALE GENOMIC DNA]</scope>
    <source>
        <strain evidence="2 3">NCTC13292</strain>
    </source>
</reference>
<name>A0A378J8M7_9GAMM</name>
<accession>A0A378J8M7</accession>
<protein>
    <recommendedName>
        <fullName evidence="4">Transporter</fullName>
    </recommendedName>
</protein>
<evidence type="ECO:0008006" key="4">
    <source>
        <dbReference type="Google" id="ProtNLM"/>
    </source>
</evidence>
<sequence length="269" mass="28927">MGFRLTGKLLSIGIVIFLLMTNVFAGTTDNPCDGPGAVFNYTHRGSVADSPCVIPPKTFMAEAGYIYSGFSNPAVFAQNFPQLTLTLGLPANTQFVLFAPSFNQQTSDPFSGYDITMLDIKHQVFYNSKWMFAAEAAIAPPGGSAGFGAKEVSAVVSGILNYTINDQFSWLFELSASTISLPPIAGNLRFQTINPDLVFSYAPATKLSFFAEIYGQTKTGPGLGSGFNADYGFLYLIHPTMAFDLEIGHPVSGRLDGTYIGSGITIWLQ</sequence>
<keyword evidence="1" id="KW-0732">Signal</keyword>
<dbReference type="EMBL" id="UGOA01000001">
    <property type="protein sequence ID" value="STX43331.1"/>
    <property type="molecule type" value="Genomic_DNA"/>
</dbReference>
<evidence type="ECO:0000313" key="3">
    <source>
        <dbReference type="Proteomes" id="UP000254677"/>
    </source>
</evidence>
<dbReference type="RefSeq" id="WP_147285502.1">
    <property type="nucleotide sequence ID" value="NZ_CAXYJE010000002.1"/>
</dbReference>
<evidence type="ECO:0000256" key="1">
    <source>
        <dbReference type="SAM" id="SignalP"/>
    </source>
</evidence>
<organism evidence="2 3">
    <name type="scientific">Legionella donaldsonii</name>
    <dbReference type="NCBI Taxonomy" id="45060"/>
    <lineage>
        <taxon>Bacteria</taxon>
        <taxon>Pseudomonadati</taxon>
        <taxon>Pseudomonadota</taxon>
        <taxon>Gammaproteobacteria</taxon>
        <taxon>Legionellales</taxon>
        <taxon>Legionellaceae</taxon>
        <taxon>Legionella</taxon>
    </lineage>
</organism>
<proteinExistence type="predicted"/>
<evidence type="ECO:0000313" key="2">
    <source>
        <dbReference type="EMBL" id="STX43331.1"/>
    </source>
</evidence>
<gene>
    <name evidence="2" type="ORF">NCTC13292_02113</name>
</gene>
<dbReference type="Proteomes" id="UP000254677">
    <property type="component" value="Unassembled WGS sequence"/>
</dbReference>